<protein>
    <submittedName>
        <fullName evidence="7">ECF RNA polymerase sigma factor RpoE</fullName>
    </submittedName>
</protein>
<dbReference type="STRING" id="616991.GCA_000733925_00367"/>
<evidence type="ECO:0000313" key="8">
    <source>
        <dbReference type="Proteomes" id="UP000204551"/>
    </source>
</evidence>
<sequence>MYDLDVERENLVGSVCHINRKKLLSRLVNSWSRIFKPNYKLKKGQPNINNELFLSLLEKGEKCAFETLFRLYFPKLVQIAKGYLVYQQEAESIVQNVFLKIWENKESLGDVSNINNYLYTMTKNLCLDQLRHEKVKRNYIDNSFRIKSEIQYKFIQDEAASLLLENELESKIIQSIELLPEKCKNIFKKSRLEGLKHSEIAAQMGVSHKTVDNHIATALRHMRFHLREFISIS</sequence>
<dbReference type="InterPro" id="IPR036388">
    <property type="entry name" value="WH-like_DNA-bd_sf"/>
</dbReference>
<keyword evidence="2" id="KW-0805">Transcription regulation</keyword>
<evidence type="ECO:0000259" key="6">
    <source>
        <dbReference type="Pfam" id="PF08281"/>
    </source>
</evidence>
<dbReference type="InterPro" id="IPR013249">
    <property type="entry name" value="RNA_pol_sigma70_r4_t2"/>
</dbReference>
<dbReference type="Pfam" id="PF08281">
    <property type="entry name" value="Sigma70_r4_2"/>
    <property type="match status" value="1"/>
</dbReference>
<dbReference type="NCBIfam" id="TIGR02985">
    <property type="entry name" value="Sig70_bacteroi1"/>
    <property type="match status" value="1"/>
</dbReference>
<dbReference type="Gene3D" id="1.10.1740.10">
    <property type="match status" value="1"/>
</dbReference>
<accession>A0A221UVV2</accession>
<dbReference type="SUPFAM" id="SSF88659">
    <property type="entry name" value="Sigma3 and sigma4 domains of RNA polymerase sigma factors"/>
    <property type="match status" value="1"/>
</dbReference>
<reference evidence="7 8" key="1">
    <citation type="submission" date="2017-07" db="EMBL/GenBank/DDBJ databases">
        <title>Genome Sequence of Arenibacter algicola Strain SMS7 Isolated from a culture of the Diatom Skeletonema marinoi.</title>
        <authorList>
            <person name="Topel M."/>
            <person name="Pinder M.I.M."/>
            <person name="Johansson O.N."/>
            <person name="Kourtchenko O."/>
            <person name="Godhe A."/>
            <person name="Clarke A.K."/>
        </authorList>
    </citation>
    <scope>NUCLEOTIDE SEQUENCE [LARGE SCALE GENOMIC DNA]</scope>
    <source>
        <strain evidence="7 8">SMS7</strain>
    </source>
</reference>
<dbReference type="InterPro" id="IPR013325">
    <property type="entry name" value="RNA_pol_sigma_r2"/>
</dbReference>
<gene>
    <name evidence="7" type="ORF">AREALGSMS7_02061</name>
</gene>
<comment type="similarity">
    <text evidence="1">Belongs to the sigma-70 factor family. ECF subfamily.</text>
</comment>
<keyword evidence="3" id="KW-0731">Sigma factor</keyword>
<name>A0A221UVV2_9FLAO</name>
<dbReference type="EMBL" id="CP022515">
    <property type="protein sequence ID" value="ASO05519.1"/>
    <property type="molecule type" value="Genomic_DNA"/>
</dbReference>
<dbReference type="GO" id="GO:0016987">
    <property type="term" value="F:sigma factor activity"/>
    <property type="evidence" value="ECO:0007669"/>
    <property type="project" value="UniProtKB-KW"/>
</dbReference>
<feature type="domain" description="RNA polymerase sigma factor 70 region 4 type 2" evidence="6">
    <location>
        <begin position="171"/>
        <end position="222"/>
    </location>
</feature>
<dbReference type="KEGG" id="aalg:AREALGSMS7_02061"/>
<dbReference type="InterPro" id="IPR007627">
    <property type="entry name" value="RNA_pol_sigma70_r2"/>
</dbReference>
<evidence type="ECO:0000256" key="3">
    <source>
        <dbReference type="ARBA" id="ARBA00023082"/>
    </source>
</evidence>
<dbReference type="SUPFAM" id="SSF88946">
    <property type="entry name" value="Sigma2 domain of RNA polymerase sigma factors"/>
    <property type="match status" value="1"/>
</dbReference>
<dbReference type="PANTHER" id="PTHR43133:SF46">
    <property type="entry name" value="RNA POLYMERASE SIGMA-70 FACTOR ECF SUBFAMILY"/>
    <property type="match status" value="1"/>
</dbReference>
<dbReference type="Pfam" id="PF04542">
    <property type="entry name" value="Sigma70_r2"/>
    <property type="match status" value="1"/>
</dbReference>
<dbReference type="GO" id="GO:0003677">
    <property type="term" value="F:DNA binding"/>
    <property type="evidence" value="ECO:0007669"/>
    <property type="project" value="InterPro"/>
</dbReference>
<dbReference type="AlphaFoldDB" id="A0A221UVV2"/>
<dbReference type="Proteomes" id="UP000204551">
    <property type="component" value="Chromosome"/>
</dbReference>
<dbReference type="eggNOG" id="COG1595">
    <property type="taxonomic scope" value="Bacteria"/>
</dbReference>
<dbReference type="InterPro" id="IPR014284">
    <property type="entry name" value="RNA_pol_sigma-70_dom"/>
</dbReference>
<feature type="domain" description="RNA polymerase sigma-70 region 2" evidence="5">
    <location>
        <begin position="68"/>
        <end position="134"/>
    </location>
</feature>
<evidence type="ECO:0000256" key="4">
    <source>
        <dbReference type="ARBA" id="ARBA00023163"/>
    </source>
</evidence>
<evidence type="ECO:0000313" key="7">
    <source>
        <dbReference type="EMBL" id="ASO05519.1"/>
    </source>
</evidence>
<dbReference type="InterPro" id="IPR039425">
    <property type="entry name" value="RNA_pol_sigma-70-like"/>
</dbReference>
<keyword evidence="4" id="KW-0804">Transcription</keyword>
<proteinExistence type="inferred from homology"/>
<evidence type="ECO:0000259" key="5">
    <source>
        <dbReference type="Pfam" id="PF04542"/>
    </source>
</evidence>
<dbReference type="InterPro" id="IPR013324">
    <property type="entry name" value="RNA_pol_sigma_r3/r4-like"/>
</dbReference>
<dbReference type="NCBIfam" id="TIGR02937">
    <property type="entry name" value="sigma70-ECF"/>
    <property type="match status" value="1"/>
</dbReference>
<dbReference type="Gene3D" id="1.10.10.10">
    <property type="entry name" value="Winged helix-like DNA-binding domain superfamily/Winged helix DNA-binding domain"/>
    <property type="match status" value="1"/>
</dbReference>
<dbReference type="PANTHER" id="PTHR43133">
    <property type="entry name" value="RNA POLYMERASE ECF-TYPE SIGMA FACTO"/>
    <property type="match status" value="1"/>
</dbReference>
<dbReference type="GO" id="GO:0006352">
    <property type="term" value="P:DNA-templated transcription initiation"/>
    <property type="evidence" value="ECO:0007669"/>
    <property type="project" value="InterPro"/>
</dbReference>
<organism evidence="7 8">
    <name type="scientific">Arenibacter algicola</name>
    <dbReference type="NCBI Taxonomy" id="616991"/>
    <lineage>
        <taxon>Bacteria</taxon>
        <taxon>Pseudomonadati</taxon>
        <taxon>Bacteroidota</taxon>
        <taxon>Flavobacteriia</taxon>
        <taxon>Flavobacteriales</taxon>
        <taxon>Flavobacteriaceae</taxon>
        <taxon>Arenibacter</taxon>
    </lineage>
</organism>
<dbReference type="InterPro" id="IPR014327">
    <property type="entry name" value="RNA_pol_sigma70_bacteroid"/>
</dbReference>
<evidence type="ECO:0000256" key="2">
    <source>
        <dbReference type="ARBA" id="ARBA00023015"/>
    </source>
</evidence>
<evidence type="ECO:0000256" key="1">
    <source>
        <dbReference type="ARBA" id="ARBA00010641"/>
    </source>
</evidence>